<evidence type="ECO:0000313" key="4">
    <source>
        <dbReference type="EMBL" id="MBD2867182.1"/>
    </source>
</evidence>
<dbReference type="PROSITE" id="PS50966">
    <property type="entry name" value="ZF_SWIM"/>
    <property type="match status" value="1"/>
</dbReference>
<keyword evidence="1" id="KW-0479">Metal-binding</keyword>
<dbReference type="GO" id="GO:0008270">
    <property type="term" value="F:zinc ion binding"/>
    <property type="evidence" value="ECO:0007669"/>
    <property type="project" value="UniProtKB-KW"/>
</dbReference>
<accession>A0A927H4A7</accession>
<dbReference type="EMBL" id="JACXIY010000001">
    <property type="protein sequence ID" value="MBD2867182.1"/>
    <property type="molecule type" value="Genomic_DNA"/>
</dbReference>
<evidence type="ECO:0000256" key="1">
    <source>
        <dbReference type="PROSITE-ProRule" id="PRU00325"/>
    </source>
</evidence>
<keyword evidence="1" id="KW-0863">Zinc-finger</keyword>
<evidence type="ECO:0000256" key="2">
    <source>
        <dbReference type="SAM" id="MobiDB-lite"/>
    </source>
</evidence>
<sequence>MEYPFYKIDQVQWAMLVSDVAEQFDRAAIARGNELYTQRRVDRLAMPAPRQLEAVVEDDGEHRVQFDLDFFAVSSCSCGSAAGCAHMLAALLEYARVQQRSPQALIHAGEASQAKPAPKRAPQRAIRTDAPPAKHGPARSELQMRAARAGAMSAAEWHELFALCVSPLSDRTRNLQYAQDALTAIAGMRPEPALPPARKQLYELHSYLFLLAQLTAQAQGTFIGYSTRSAAEEVGEAVVRFFQQELPLADEPECRPLLMETLAYVRERMLAEPKSGSYFWGAYDRLWTHWLVPHANGQDLYREELDRLQEASERLGAALSRYPWLLARAKLHFRLAQDREALSCMEELASGFAIREEDLLALLERLLELGQPERLCEWLTAASPLLDARNKELIRRYSGYWDAAVRQLPEAEPGMWDALAGLLPHAAEIYGEKLLAYGKWRHWMDYRLSTGSEPLEHDAAVLATIEKQEPRLLLPYYHQAVERAILLKNKEGYAAAAKLLGRLEKLYAGMNDTLGWDRFMASFAKRHSRLRALQEELRKGEWIE</sequence>
<organism evidence="4 5">
    <name type="scientific">Paenibacillus arenilitoris</name>
    <dbReference type="NCBI Taxonomy" id="2772299"/>
    <lineage>
        <taxon>Bacteria</taxon>
        <taxon>Bacillati</taxon>
        <taxon>Bacillota</taxon>
        <taxon>Bacilli</taxon>
        <taxon>Bacillales</taxon>
        <taxon>Paenibacillaceae</taxon>
        <taxon>Paenibacillus</taxon>
    </lineage>
</organism>
<keyword evidence="5" id="KW-1185">Reference proteome</keyword>
<dbReference type="InterPro" id="IPR007527">
    <property type="entry name" value="Znf_SWIM"/>
</dbReference>
<evidence type="ECO:0000313" key="5">
    <source>
        <dbReference type="Proteomes" id="UP000632125"/>
    </source>
</evidence>
<feature type="region of interest" description="Disordered" evidence="2">
    <location>
        <begin position="107"/>
        <end position="139"/>
    </location>
</feature>
<dbReference type="RefSeq" id="WP_190857518.1">
    <property type="nucleotide sequence ID" value="NZ_JACXIY010000001.1"/>
</dbReference>
<keyword evidence="1" id="KW-0862">Zinc</keyword>
<evidence type="ECO:0000259" key="3">
    <source>
        <dbReference type="PROSITE" id="PS50966"/>
    </source>
</evidence>
<gene>
    <name evidence="4" type="ORF">IDH41_01235</name>
</gene>
<protein>
    <submittedName>
        <fullName evidence="4">SWIM zinc finger family protein</fullName>
    </submittedName>
</protein>
<dbReference type="Proteomes" id="UP000632125">
    <property type="component" value="Unassembled WGS sequence"/>
</dbReference>
<proteinExistence type="predicted"/>
<feature type="domain" description="SWIM-type" evidence="3">
    <location>
        <begin position="62"/>
        <end position="95"/>
    </location>
</feature>
<dbReference type="AlphaFoldDB" id="A0A927H4A7"/>
<reference evidence="4" key="1">
    <citation type="submission" date="2020-09" db="EMBL/GenBank/DDBJ databases">
        <title>A novel bacterium of genus Paenibacillus, isolated from South China Sea.</title>
        <authorList>
            <person name="Huang H."/>
            <person name="Mo K."/>
            <person name="Hu Y."/>
        </authorList>
    </citation>
    <scope>NUCLEOTIDE SEQUENCE</scope>
    <source>
        <strain evidence="4">IB182493</strain>
    </source>
</reference>
<comment type="caution">
    <text evidence="4">The sequence shown here is derived from an EMBL/GenBank/DDBJ whole genome shotgun (WGS) entry which is preliminary data.</text>
</comment>
<name>A0A927H4A7_9BACL</name>